<protein>
    <submittedName>
        <fullName evidence="3">Uncharacterized protein</fullName>
    </submittedName>
</protein>
<dbReference type="Proteomes" id="UP000240883">
    <property type="component" value="Unassembled WGS sequence"/>
</dbReference>
<keyword evidence="2" id="KW-1133">Transmembrane helix</keyword>
<sequence>MLPSTLLSPGTILWLPRAHDIPTYADSRCDIPPKCFGHPVLILNTDTSRKLTQLLIMTSFQNSTNIGARIINRKHTAKSYLSFFPADPLSQGAPSLVLCRGSLPEAPHSHTQPQRKTKTKKQRLKKKSWVYVQDIYTCPTAWLEETWDELWANPTLEGKRGIDGKSLEVLGLWGQGLGVALGVGDVLPPPVPRYSEARRDILHHNVLEDRAGAAGVGVRSMVRAQPVGQPRGYTSPHTRSHHIEDHRTQRSQFDRWDIILTPEAPIRPSELIGATPNSRAPLLTRTRLPDYGSRWTRTQPSAWSNRRTSSRDQHLRKKIVSALSVLFFLLVLVLIACGLLFLVAFLIHTVIIWAESLWNDTLLPDIRAVGKWFGNLWASFVNWITTLWGNVVDGVKDGLAHVS</sequence>
<dbReference type="EMBL" id="KZ678137">
    <property type="protein sequence ID" value="PSN65650.1"/>
    <property type="molecule type" value="Genomic_DNA"/>
</dbReference>
<keyword evidence="2" id="KW-0472">Membrane</keyword>
<evidence type="ECO:0000256" key="1">
    <source>
        <dbReference type="SAM" id="MobiDB-lite"/>
    </source>
</evidence>
<dbReference type="PANTHER" id="PTHR37048:SF2">
    <property type="entry name" value="QUESTIONABLE PROTEIN"/>
    <property type="match status" value="1"/>
</dbReference>
<dbReference type="PANTHER" id="PTHR37048">
    <property type="entry name" value="QUESTIONABLE PROTEIN"/>
    <property type="match status" value="1"/>
</dbReference>
<keyword evidence="2" id="KW-0812">Transmembrane</keyword>
<accession>A0A2T2NJS3</accession>
<name>A0A2T2NJS3_CORCC</name>
<proteinExistence type="predicted"/>
<reference evidence="3 4" key="1">
    <citation type="journal article" date="2018" name="Front. Microbiol.">
        <title>Genome-Wide Analysis of Corynespora cassiicola Leaf Fall Disease Putative Effectors.</title>
        <authorList>
            <person name="Lopez D."/>
            <person name="Ribeiro S."/>
            <person name="Label P."/>
            <person name="Fumanal B."/>
            <person name="Venisse J.S."/>
            <person name="Kohler A."/>
            <person name="de Oliveira R.R."/>
            <person name="Labutti K."/>
            <person name="Lipzen A."/>
            <person name="Lail K."/>
            <person name="Bauer D."/>
            <person name="Ohm R.A."/>
            <person name="Barry K.W."/>
            <person name="Spatafora J."/>
            <person name="Grigoriev I.V."/>
            <person name="Martin F.M."/>
            <person name="Pujade-Renaud V."/>
        </authorList>
    </citation>
    <scope>NUCLEOTIDE SEQUENCE [LARGE SCALE GENOMIC DNA]</scope>
    <source>
        <strain evidence="3 4">Philippines</strain>
    </source>
</reference>
<evidence type="ECO:0000313" key="3">
    <source>
        <dbReference type="EMBL" id="PSN65650.1"/>
    </source>
</evidence>
<evidence type="ECO:0000313" key="4">
    <source>
        <dbReference type="Proteomes" id="UP000240883"/>
    </source>
</evidence>
<keyword evidence="4" id="KW-1185">Reference proteome</keyword>
<gene>
    <name evidence="3" type="ORF">BS50DRAFT_63720</name>
</gene>
<dbReference type="OrthoDB" id="3798057at2759"/>
<dbReference type="AlphaFoldDB" id="A0A2T2NJS3"/>
<feature type="region of interest" description="Disordered" evidence="1">
    <location>
        <begin position="227"/>
        <end position="249"/>
    </location>
</feature>
<evidence type="ECO:0000256" key="2">
    <source>
        <dbReference type="SAM" id="Phobius"/>
    </source>
</evidence>
<feature type="transmembrane region" description="Helical" evidence="2">
    <location>
        <begin position="325"/>
        <end position="354"/>
    </location>
</feature>
<organism evidence="3 4">
    <name type="scientific">Corynespora cassiicola Philippines</name>
    <dbReference type="NCBI Taxonomy" id="1448308"/>
    <lineage>
        <taxon>Eukaryota</taxon>
        <taxon>Fungi</taxon>
        <taxon>Dikarya</taxon>
        <taxon>Ascomycota</taxon>
        <taxon>Pezizomycotina</taxon>
        <taxon>Dothideomycetes</taxon>
        <taxon>Pleosporomycetidae</taxon>
        <taxon>Pleosporales</taxon>
        <taxon>Corynesporascaceae</taxon>
        <taxon>Corynespora</taxon>
    </lineage>
</organism>